<dbReference type="Proteomes" id="UP000077266">
    <property type="component" value="Unassembled WGS sequence"/>
</dbReference>
<keyword evidence="4" id="KW-0645">Protease</keyword>
<evidence type="ECO:0000256" key="11">
    <source>
        <dbReference type="PIRSR" id="PIRSR600223-1"/>
    </source>
</evidence>
<evidence type="ECO:0000256" key="10">
    <source>
        <dbReference type="ARBA" id="ARBA00023136"/>
    </source>
</evidence>
<keyword evidence="12" id="KW-0732">Signal</keyword>
<keyword evidence="8" id="KW-1133">Transmembrane helix</keyword>
<name>A0A165R3P4_EXIGL</name>
<keyword evidence="10" id="KW-0472">Membrane</keyword>
<reference evidence="14 15" key="1">
    <citation type="journal article" date="2016" name="Mol. Biol. Evol.">
        <title>Comparative Genomics of Early-Diverging Mushroom-Forming Fungi Provides Insights into the Origins of Lignocellulose Decay Capabilities.</title>
        <authorList>
            <person name="Nagy L.G."/>
            <person name="Riley R."/>
            <person name="Tritt A."/>
            <person name="Adam C."/>
            <person name="Daum C."/>
            <person name="Floudas D."/>
            <person name="Sun H."/>
            <person name="Yadav J.S."/>
            <person name="Pangilinan J."/>
            <person name="Larsson K.H."/>
            <person name="Matsuura K."/>
            <person name="Barry K."/>
            <person name="Labutti K."/>
            <person name="Kuo R."/>
            <person name="Ohm R.A."/>
            <person name="Bhattacharya S.S."/>
            <person name="Shirouzu T."/>
            <person name="Yoshinaga Y."/>
            <person name="Martin F.M."/>
            <person name="Grigoriev I.V."/>
            <person name="Hibbett D.S."/>
        </authorList>
    </citation>
    <scope>NUCLEOTIDE SEQUENCE [LARGE SCALE GENOMIC DNA]</scope>
    <source>
        <strain evidence="14 15">HHB12029</strain>
    </source>
</reference>
<dbReference type="Gene3D" id="2.10.109.10">
    <property type="entry name" value="Umud Fragment, subunit A"/>
    <property type="match status" value="1"/>
</dbReference>
<keyword evidence="5" id="KW-0812">Transmembrane</keyword>
<evidence type="ECO:0000256" key="3">
    <source>
        <dbReference type="ARBA" id="ARBA00013650"/>
    </source>
</evidence>
<dbReference type="PANTHER" id="PTHR46041">
    <property type="entry name" value="MITOCHONDRIAL INNER MEMBRANE PROTEASE SUBUNIT 2"/>
    <property type="match status" value="1"/>
</dbReference>
<dbReference type="InterPro" id="IPR037730">
    <property type="entry name" value="IMP2"/>
</dbReference>
<dbReference type="InterPro" id="IPR036286">
    <property type="entry name" value="LexA/Signal_pep-like_sf"/>
</dbReference>
<evidence type="ECO:0000256" key="2">
    <source>
        <dbReference type="ARBA" id="ARBA00007066"/>
    </source>
</evidence>
<evidence type="ECO:0000313" key="14">
    <source>
        <dbReference type="EMBL" id="KZW04458.1"/>
    </source>
</evidence>
<feature type="active site" evidence="11">
    <location>
        <position position="35"/>
    </location>
</feature>
<evidence type="ECO:0000256" key="6">
    <source>
        <dbReference type="ARBA" id="ARBA00022792"/>
    </source>
</evidence>
<dbReference type="PRINTS" id="PR00727">
    <property type="entry name" value="LEADERPTASE"/>
</dbReference>
<evidence type="ECO:0000256" key="7">
    <source>
        <dbReference type="ARBA" id="ARBA00022801"/>
    </source>
</evidence>
<feature type="chain" id="PRO_5007865694" description="Mitochondrial inner membrane protease subunit 2" evidence="12">
    <location>
        <begin position="21"/>
        <end position="193"/>
    </location>
</feature>
<dbReference type="PANTHER" id="PTHR46041:SF2">
    <property type="entry name" value="MITOCHONDRIAL INNER MEMBRANE PROTEASE SUBUNIT 2"/>
    <property type="match status" value="1"/>
</dbReference>
<evidence type="ECO:0000256" key="1">
    <source>
        <dbReference type="ARBA" id="ARBA00004434"/>
    </source>
</evidence>
<feature type="domain" description="Peptidase S26" evidence="13">
    <location>
        <begin position="16"/>
        <end position="98"/>
    </location>
</feature>
<dbReference type="InParanoid" id="A0A165R3P4"/>
<dbReference type="OrthoDB" id="308440at2759"/>
<feature type="signal peptide" evidence="12">
    <location>
        <begin position="1"/>
        <end position="20"/>
    </location>
</feature>
<evidence type="ECO:0000256" key="9">
    <source>
        <dbReference type="ARBA" id="ARBA00023128"/>
    </source>
</evidence>
<dbReference type="GO" id="GO:0004252">
    <property type="term" value="F:serine-type endopeptidase activity"/>
    <property type="evidence" value="ECO:0007669"/>
    <property type="project" value="InterPro"/>
</dbReference>
<sequence>MASTSRRMLNWISWAPLVVLFEFKVATIKRVDGRSMSPTFNPDPAPTRDIVLFERGPAIAPQWWYSPLKRGDIVYLKSPTDPDVLLVKRIVALEGDVVVPRTMYAYPGRVHIPPGHAWVEGDEPLGRDSNAFGPVSCALFQGRAACIVWPPSRIGAIPVASEVGDAWSVPRRLAARERERKQRVVVGGIVRAL</sequence>
<dbReference type="CDD" id="cd06530">
    <property type="entry name" value="S26_SPase_I"/>
    <property type="match status" value="1"/>
</dbReference>
<proteinExistence type="inferred from homology"/>
<dbReference type="Pfam" id="PF10502">
    <property type="entry name" value="Peptidase_S26"/>
    <property type="match status" value="1"/>
</dbReference>
<evidence type="ECO:0000313" key="15">
    <source>
        <dbReference type="Proteomes" id="UP000077266"/>
    </source>
</evidence>
<dbReference type="AlphaFoldDB" id="A0A165R3P4"/>
<dbReference type="EMBL" id="KV425882">
    <property type="protein sequence ID" value="KZW04458.1"/>
    <property type="molecule type" value="Genomic_DNA"/>
</dbReference>
<evidence type="ECO:0000256" key="12">
    <source>
        <dbReference type="SAM" id="SignalP"/>
    </source>
</evidence>
<comment type="subcellular location">
    <subcellularLocation>
        <location evidence="1">Mitochondrion inner membrane</location>
        <topology evidence="1">Single-pass membrane protein</topology>
    </subcellularLocation>
</comment>
<dbReference type="GO" id="GO:0042720">
    <property type="term" value="C:mitochondrial inner membrane peptidase complex"/>
    <property type="evidence" value="ECO:0007669"/>
    <property type="project" value="InterPro"/>
</dbReference>
<dbReference type="GO" id="GO:0006465">
    <property type="term" value="P:signal peptide processing"/>
    <property type="evidence" value="ECO:0007669"/>
    <property type="project" value="InterPro"/>
</dbReference>
<evidence type="ECO:0000256" key="4">
    <source>
        <dbReference type="ARBA" id="ARBA00022670"/>
    </source>
</evidence>
<keyword evidence="6" id="KW-0999">Mitochondrion inner membrane</keyword>
<dbReference type="STRING" id="1314781.A0A165R3P4"/>
<feature type="active site" evidence="11">
    <location>
        <position position="88"/>
    </location>
</feature>
<comment type="similarity">
    <text evidence="2">Belongs to the peptidase S26 family. IMP2 subfamily.</text>
</comment>
<organism evidence="14 15">
    <name type="scientific">Exidia glandulosa HHB12029</name>
    <dbReference type="NCBI Taxonomy" id="1314781"/>
    <lineage>
        <taxon>Eukaryota</taxon>
        <taxon>Fungi</taxon>
        <taxon>Dikarya</taxon>
        <taxon>Basidiomycota</taxon>
        <taxon>Agaricomycotina</taxon>
        <taxon>Agaricomycetes</taxon>
        <taxon>Auriculariales</taxon>
        <taxon>Exidiaceae</taxon>
        <taxon>Exidia</taxon>
    </lineage>
</organism>
<dbReference type="GO" id="GO:0006627">
    <property type="term" value="P:protein processing involved in protein targeting to mitochondrion"/>
    <property type="evidence" value="ECO:0007669"/>
    <property type="project" value="InterPro"/>
</dbReference>
<evidence type="ECO:0000256" key="8">
    <source>
        <dbReference type="ARBA" id="ARBA00022989"/>
    </source>
</evidence>
<accession>A0A165R3P4</accession>
<keyword evidence="7" id="KW-0378">Hydrolase</keyword>
<gene>
    <name evidence="14" type="ORF">EXIGLDRAFT_716412</name>
</gene>
<keyword evidence="9" id="KW-0496">Mitochondrion</keyword>
<dbReference type="FunCoup" id="A0A165R3P4">
    <property type="interactions" value="391"/>
</dbReference>
<evidence type="ECO:0000259" key="13">
    <source>
        <dbReference type="Pfam" id="PF10502"/>
    </source>
</evidence>
<dbReference type="SUPFAM" id="SSF51306">
    <property type="entry name" value="LexA/Signal peptidase"/>
    <property type="match status" value="1"/>
</dbReference>
<keyword evidence="15" id="KW-1185">Reference proteome</keyword>
<evidence type="ECO:0000256" key="5">
    <source>
        <dbReference type="ARBA" id="ARBA00022692"/>
    </source>
</evidence>
<dbReference type="InterPro" id="IPR000223">
    <property type="entry name" value="Pept_S26A_signal_pept_1"/>
</dbReference>
<dbReference type="InterPro" id="IPR019533">
    <property type="entry name" value="Peptidase_S26"/>
</dbReference>
<protein>
    <recommendedName>
        <fullName evidence="3">Mitochondrial inner membrane protease subunit 2</fullName>
    </recommendedName>
</protein>